<dbReference type="AlphaFoldDB" id="U1MP88"/>
<name>U1MP88_9EURY</name>
<gene>
    <name evidence="1" type="ORF">J07HQW1_01768</name>
</gene>
<dbReference type="EMBL" id="KE356560">
    <property type="protein sequence ID" value="ERG91734.1"/>
    <property type="molecule type" value="Genomic_DNA"/>
</dbReference>
<evidence type="ECO:0000313" key="1">
    <source>
        <dbReference type="EMBL" id="ERG91734.1"/>
    </source>
</evidence>
<protein>
    <submittedName>
        <fullName evidence="1">Uncharacterized protein</fullName>
    </submittedName>
</protein>
<evidence type="ECO:0000313" key="2">
    <source>
        <dbReference type="Proteomes" id="UP000030649"/>
    </source>
</evidence>
<dbReference type="Proteomes" id="UP000030649">
    <property type="component" value="Unassembled WGS sequence"/>
</dbReference>
<dbReference type="HOGENOM" id="CLU_3338372_0_0_2"/>
<accession>U1MP88</accession>
<reference evidence="1 2" key="1">
    <citation type="journal article" date="2013" name="PLoS ONE">
        <title>Assembly-driven community genomics of a hypersaline microbial ecosystem.</title>
        <authorList>
            <person name="Podell S."/>
            <person name="Ugalde J.A."/>
            <person name="Narasingarao P."/>
            <person name="Banfield J.F."/>
            <person name="Heidelberg K.B."/>
            <person name="Allen E.E."/>
        </authorList>
    </citation>
    <scope>NUCLEOTIDE SEQUENCE [LARGE SCALE GENOMIC DNA]</scope>
    <source>
        <strain evidence="2">J07HQW1</strain>
    </source>
</reference>
<organism evidence="1 2">
    <name type="scientific">Haloquadratum walsbyi J07HQW1</name>
    <dbReference type="NCBI Taxonomy" id="1238424"/>
    <lineage>
        <taxon>Archaea</taxon>
        <taxon>Methanobacteriati</taxon>
        <taxon>Methanobacteriota</taxon>
        <taxon>Stenosarchaea group</taxon>
        <taxon>Halobacteria</taxon>
        <taxon>Halobacteriales</taxon>
        <taxon>Haloferacaceae</taxon>
        <taxon>Haloquadratum</taxon>
    </lineage>
</organism>
<sequence>MRGAVTPEIELSVQTAIHIAITIGGTVRSVIRDKRSI</sequence>
<dbReference type="STRING" id="1238424.J07HQW1_01768"/>
<proteinExistence type="predicted"/>